<dbReference type="PROSITE" id="PS50002">
    <property type="entry name" value="SH3"/>
    <property type="match status" value="1"/>
</dbReference>
<dbReference type="CDD" id="cd00176">
    <property type="entry name" value="SPEC"/>
    <property type="match status" value="9"/>
</dbReference>
<evidence type="ECO:0000256" key="7">
    <source>
        <dbReference type="ARBA" id="ARBA00022737"/>
    </source>
</evidence>
<dbReference type="InterPro" id="IPR001589">
    <property type="entry name" value="Actinin_actin-bd_CS"/>
</dbReference>
<evidence type="ECO:0000313" key="13">
    <source>
        <dbReference type="EMBL" id="KAJ8981847.1"/>
    </source>
</evidence>
<comment type="subcellular location">
    <subcellularLocation>
        <location evidence="1">Cytoplasm</location>
    </subcellularLocation>
</comment>
<organism evidence="13 14">
    <name type="scientific">Molorchus minor</name>
    <dbReference type="NCBI Taxonomy" id="1323400"/>
    <lineage>
        <taxon>Eukaryota</taxon>
        <taxon>Metazoa</taxon>
        <taxon>Ecdysozoa</taxon>
        <taxon>Arthropoda</taxon>
        <taxon>Hexapoda</taxon>
        <taxon>Insecta</taxon>
        <taxon>Pterygota</taxon>
        <taxon>Neoptera</taxon>
        <taxon>Endopterygota</taxon>
        <taxon>Coleoptera</taxon>
        <taxon>Polyphaga</taxon>
        <taxon>Cucujiformia</taxon>
        <taxon>Chrysomeloidea</taxon>
        <taxon>Cerambycidae</taxon>
        <taxon>Lamiinae</taxon>
        <taxon>Monochamini</taxon>
        <taxon>Molorchus</taxon>
    </lineage>
</organism>
<feature type="domain" description="SH3" evidence="11">
    <location>
        <begin position="829"/>
        <end position="886"/>
    </location>
</feature>
<dbReference type="InterPro" id="IPR001452">
    <property type="entry name" value="SH3_domain"/>
</dbReference>
<evidence type="ECO:0000256" key="3">
    <source>
        <dbReference type="ARBA" id="ARBA00022490"/>
    </source>
</evidence>
<protein>
    <recommendedName>
        <fullName evidence="15">Karst</fullName>
    </recommendedName>
</protein>
<keyword evidence="7" id="KW-0677">Repeat</keyword>
<evidence type="ECO:0000256" key="9">
    <source>
        <dbReference type="PROSITE-ProRule" id="PRU00192"/>
    </source>
</evidence>
<evidence type="ECO:0000256" key="1">
    <source>
        <dbReference type="ARBA" id="ARBA00004496"/>
    </source>
</evidence>
<dbReference type="SMART" id="SM00033">
    <property type="entry name" value="CH"/>
    <property type="match status" value="2"/>
</dbReference>
<dbReference type="SMART" id="SM00150">
    <property type="entry name" value="SPEC"/>
    <property type="match status" value="14"/>
</dbReference>
<dbReference type="PROSITE" id="PS00020">
    <property type="entry name" value="ACTININ_2"/>
    <property type="match status" value="1"/>
</dbReference>
<dbReference type="Proteomes" id="UP001162164">
    <property type="component" value="Unassembled WGS sequence"/>
</dbReference>
<keyword evidence="2 9" id="KW-0728">SH3 domain</keyword>
<gene>
    <name evidence="13" type="ORF">NQ317_001810</name>
</gene>
<evidence type="ECO:0000259" key="12">
    <source>
        <dbReference type="PROSITE" id="PS50021"/>
    </source>
</evidence>
<keyword evidence="4" id="KW-0597">Phosphoprotein</keyword>
<feature type="coiled-coil region" evidence="10">
    <location>
        <begin position="1200"/>
        <end position="1230"/>
    </location>
</feature>
<reference evidence="13" key="1">
    <citation type="journal article" date="2023" name="Insect Mol. Biol.">
        <title>Genome sequencing provides insights into the evolution of gene families encoding plant cell wall-degrading enzymes in longhorned beetles.</title>
        <authorList>
            <person name="Shin N.R."/>
            <person name="Okamura Y."/>
            <person name="Kirsch R."/>
            <person name="Pauchet Y."/>
        </authorList>
    </citation>
    <scope>NUCLEOTIDE SEQUENCE</scope>
    <source>
        <strain evidence="13">MMC_N1</strain>
    </source>
</reference>
<dbReference type="InterPro" id="IPR002017">
    <property type="entry name" value="Spectrin_repeat"/>
</dbReference>
<dbReference type="Gene3D" id="1.10.418.10">
    <property type="entry name" value="Calponin-like domain"/>
    <property type="match status" value="2"/>
</dbReference>
<dbReference type="CDD" id="cd21194">
    <property type="entry name" value="CH_beta_spectrin_rpt2"/>
    <property type="match status" value="1"/>
</dbReference>
<keyword evidence="3" id="KW-0963">Cytoplasm</keyword>
<sequence>MSYRPYVGPVHYEPRAGVSYQRRTNMSQRDEVQKFEQGRIRVLQEERLHIQKKTFTKWMNSFLQKARMEVEDLFVDLADGRKLLKLLEVISGEKLAKPNNGKMRVHKIENVNKSLAFLHTKVRLESIGAEDIVDGNPRLILGLIWTIILRFQIQEIEIDVDEENESSEKKSAKDALLLWAQRKTNGYQGVHINDFSSSWRNGLGFNALIHAHRPDLFDFDNLQNNKNIDNLNHAFDVANNELGIPRLLDAEDIDTSRPDEKSIMTYVASYYHTFARMKNEEKSGRRIAKIINQMVESDKMKINYDRLTTDLLDWIQLKIVELDDRNFPNALEGIQSLLLAFGYYRTQEKPPKYKERSEIEALFFNINTQLKELRQPAFNPADGKLVQDIERSWEGLEKAEHKREVALRSELLRQQRLEQLMYKFERKSILREGYLKEMIQVLSDPRYGSNLAQVDATVKKHEAISADILAREERIHDLSQMANELVNENYRNSQRVKTREAEIMKQWEDLKNILEKHKLNLNRMVNIMSVLREIDTTLNSLEQLKMDMSSPDTGIHLLAVEELLHKHALQELQVTALGETERRLNRVGEQLAAQNPKEGEVVKKKLNELSRAYTQLKEASARRKIVLEEARNFYQFLQDQEDEEAWLVEKQRICQTGKNKFDQLGATSKQLILEKHPRSVEIQQHIDRNKREWETLEKLAAERAKQLEDAAEAYQFYADANEVESWLNEKTSILASSDYGSDEPSAQALLQRHKDLEGELNAYSGDIQSLNTQAERLIASGISNLDLNTEPEVAEPIEEIQYESRMVPTEVWVDEPVERTEYKTIIEEKKVPQVKSLYPFSDHGLSMVKGEVMFLLNKSNPDWWCVRKADGTDGFAPANYVVEIEPRIIHINVRKPETVKGVQRVKKTKMVKTKVPVTVRRQPTRPIKRKIDDSNSVPKRQKKINDTYKELKELAAKRQALLEDAIKLFTFYKECDDFEKWIKDKEKILSLDDPNDNVEQAKRKYEKFVTDLSASNKRMEELDASVREFEKQNHSQIDKVKARHRQVQLAWQKLNRSKALKEKSLEGASSVELFNKLCDEAKDWMLEKMTQLDTAVLGHDLKTVQALQRRHDNLERELAPVEEKVNKVNLLANSVQSAYPTEKQNVNRKKKEIDDLWQKVRDKATERRARLEDAVGQQIFTNSAKNLLHWVGDVKDQLNADNMVRDVQTAEALLKNHQDLAQDIKAKDDEFKQITGLGNKLLKSNPQLQEVKDSVERLIAEQAAIARGWKEKEHWLQQCLQLQIFNKEADNIDAVTSAHQAFLEFSDLGNSLDEVEALQKQHRAFANTLSAQDDQLMINVIRYYRDEKLLKMPLNVGQMSSMLPKIIRNSVQRFMIYVYGWQRNLKTASDESYRDLANLERKLQKHEAFERELRANEGQLRTVNKLGMALIAQDSYRKDDVAKTLQQLNNEWQDLVGISLEKGRRLRQAVTQHGYNNSIGDVKNKLYEIEEQLSSTNVGTDLRSCRDLLKRHDVLETELALCANRVDDLVSQSNNLSDEGHFDSDGIRNNALASQQILEDLYSPAQKRRAALEESLKFYEFNFELDAELHWIKEHLPLASSDELGQNLHQAQNLHKKHKKLEAEIVGHQPVIDKTLEAGQVLIDQNHPEKNKIQQLCDNLRAAWTELKEKASERGKKLDLSLKAQQYFFEANEVESWLNEKANILVTSDYGRDRDSATKLLTKHKALELELDTYNNIISEMGHGAQSMIKSGHPDSKLIAERQSSLEHLVRSMQRKAAIRQHRLMESLFRHEYFAESEELERWIAENLQQASSEDYGQDYEHLLLLQAKFDDFKHRIEAGSERYKQCEDLAQKLISNDSPYSSDIQKKQLQLENETPSEACQEVVEKHQLIRQAWENLHDQINTREQREFKKKNAALGTDLGRDLNSALTLLRKHEAFENELVVLEAQLQVLVEDASKLQKIYPSNKTNIQHQQELVVDAWNGLKERADMRRDQLQASVDLQKFLTQVRDLTNWATSLRLAMSAEETVRSAARAQVLKSEHEALKGEIEARESNFQDVADNLTAMEQTGHYAAAEAIDRYGNLIQEREKTSHRMAIKESLSRSTL</sequence>
<dbReference type="Pfam" id="PF00435">
    <property type="entry name" value="Spectrin"/>
    <property type="match status" value="15"/>
</dbReference>
<keyword evidence="14" id="KW-1185">Reference proteome</keyword>
<evidence type="ECO:0000256" key="5">
    <source>
        <dbReference type="ARBA" id="ARBA00022658"/>
    </source>
</evidence>
<evidence type="ECO:0000256" key="6">
    <source>
        <dbReference type="ARBA" id="ARBA00022701"/>
    </source>
</evidence>
<evidence type="ECO:0000259" key="11">
    <source>
        <dbReference type="PROSITE" id="PS50002"/>
    </source>
</evidence>
<dbReference type="InterPro" id="IPR001715">
    <property type="entry name" value="CH_dom"/>
</dbReference>
<feature type="coiled-coil region" evidence="10">
    <location>
        <begin position="746"/>
        <end position="773"/>
    </location>
</feature>
<keyword evidence="10" id="KW-0175">Coiled coil</keyword>
<evidence type="ECO:0000256" key="8">
    <source>
        <dbReference type="ARBA" id="ARBA00023203"/>
    </source>
</evidence>
<comment type="caution">
    <text evidence="13">The sequence shown here is derived from an EMBL/GenBank/DDBJ whole genome shotgun (WGS) entry which is preliminary data.</text>
</comment>
<name>A0ABQ9JWR5_9CUCU</name>
<accession>A0ABQ9JWR5</accession>
<dbReference type="PANTHER" id="PTHR11915">
    <property type="entry name" value="SPECTRIN/FILAMIN RELATED CYTOSKELETAL PROTEIN"/>
    <property type="match status" value="1"/>
</dbReference>
<dbReference type="Gene3D" id="1.20.58.60">
    <property type="match status" value="13"/>
</dbReference>
<dbReference type="SUPFAM" id="SSF50044">
    <property type="entry name" value="SH3-domain"/>
    <property type="match status" value="1"/>
</dbReference>
<dbReference type="Pfam" id="PF00018">
    <property type="entry name" value="SH3_1"/>
    <property type="match status" value="1"/>
</dbReference>
<feature type="coiled-coil region" evidence="10">
    <location>
        <begin position="1928"/>
        <end position="1955"/>
    </location>
</feature>
<keyword evidence="6" id="KW-0493">Microtubule</keyword>
<dbReference type="EMBL" id="JAPWTJ010000158">
    <property type="protein sequence ID" value="KAJ8981847.1"/>
    <property type="molecule type" value="Genomic_DNA"/>
</dbReference>
<dbReference type="CDD" id="cd21193">
    <property type="entry name" value="CH_beta_spectrin_rpt1"/>
    <property type="match status" value="1"/>
</dbReference>
<keyword evidence="5" id="KW-0344">Guanine-nucleotide releasing factor</keyword>
<dbReference type="PROSITE" id="PS50021">
    <property type="entry name" value="CH"/>
    <property type="match status" value="2"/>
</dbReference>
<feature type="domain" description="Calponin-homology (CH)" evidence="12">
    <location>
        <begin position="170"/>
        <end position="275"/>
    </location>
</feature>
<dbReference type="InterPro" id="IPR018159">
    <property type="entry name" value="Spectrin/alpha-actinin"/>
</dbReference>
<evidence type="ECO:0000256" key="2">
    <source>
        <dbReference type="ARBA" id="ARBA00022443"/>
    </source>
</evidence>
<dbReference type="Gene3D" id="2.30.30.40">
    <property type="entry name" value="SH3 Domains"/>
    <property type="match status" value="1"/>
</dbReference>
<dbReference type="PROSITE" id="PS00019">
    <property type="entry name" value="ACTININ_1"/>
    <property type="match status" value="1"/>
</dbReference>
<dbReference type="SMART" id="SM00326">
    <property type="entry name" value="SH3"/>
    <property type="match status" value="1"/>
</dbReference>
<evidence type="ECO:0008006" key="15">
    <source>
        <dbReference type="Google" id="ProtNLM"/>
    </source>
</evidence>
<dbReference type="InterPro" id="IPR036028">
    <property type="entry name" value="SH3-like_dom_sf"/>
</dbReference>
<evidence type="ECO:0000256" key="4">
    <source>
        <dbReference type="ARBA" id="ARBA00022553"/>
    </source>
</evidence>
<keyword evidence="8" id="KW-0009">Actin-binding</keyword>
<evidence type="ECO:0000313" key="14">
    <source>
        <dbReference type="Proteomes" id="UP001162164"/>
    </source>
</evidence>
<evidence type="ECO:0000256" key="10">
    <source>
        <dbReference type="SAM" id="Coils"/>
    </source>
</evidence>
<dbReference type="InterPro" id="IPR036872">
    <property type="entry name" value="CH_dom_sf"/>
</dbReference>
<proteinExistence type="predicted"/>
<dbReference type="SUPFAM" id="SSF47576">
    <property type="entry name" value="Calponin-homology domain, CH-domain"/>
    <property type="match status" value="1"/>
</dbReference>
<feature type="domain" description="Calponin-homology (CH)" evidence="12">
    <location>
        <begin position="49"/>
        <end position="152"/>
    </location>
</feature>
<dbReference type="SUPFAM" id="SSF46966">
    <property type="entry name" value="Spectrin repeat"/>
    <property type="match status" value="13"/>
</dbReference>
<dbReference type="Pfam" id="PF00307">
    <property type="entry name" value="CH"/>
    <property type="match status" value="2"/>
</dbReference>